<proteinExistence type="predicted"/>
<name>A0A935K007_9RHOO</name>
<accession>A0A935K007</accession>
<evidence type="ECO:0000313" key="1">
    <source>
        <dbReference type="EMBL" id="MBK7416948.1"/>
    </source>
</evidence>
<gene>
    <name evidence="1" type="ORF">IPJ38_19465</name>
</gene>
<organism evidence="1 2">
    <name type="scientific">Candidatus Dechloromonas phosphorivorans</name>
    <dbReference type="NCBI Taxonomy" id="2899244"/>
    <lineage>
        <taxon>Bacteria</taxon>
        <taxon>Pseudomonadati</taxon>
        <taxon>Pseudomonadota</taxon>
        <taxon>Betaproteobacteria</taxon>
        <taxon>Rhodocyclales</taxon>
        <taxon>Azonexaceae</taxon>
        <taxon>Dechloromonas</taxon>
    </lineage>
</organism>
<reference evidence="1 2" key="1">
    <citation type="submission" date="2020-10" db="EMBL/GenBank/DDBJ databases">
        <title>Connecting structure to function with the recovery of over 1000 high-quality activated sludge metagenome-assembled genomes encoding full-length rRNA genes using long-read sequencing.</title>
        <authorList>
            <person name="Singleton C.M."/>
            <person name="Petriglieri F."/>
            <person name="Kristensen J.M."/>
            <person name="Kirkegaard R.H."/>
            <person name="Michaelsen T.Y."/>
            <person name="Andersen M.H."/>
            <person name="Karst S.M."/>
            <person name="Dueholm M.S."/>
            <person name="Nielsen P.H."/>
            <person name="Albertsen M."/>
        </authorList>
    </citation>
    <scope>NUCLEOTIDE SEQUENCE [LARGE SCALE GENOMIC DNA]</scope>
    <source>
        <strain evidence="1">EsbW_18-Q3-R4-48_BATAC.463</strain>
    </source>
</reference>
<evidence type="ECO:0000313" key="2">
    <source>
        <dbReference type="Proteomes" id="UP000739411"/>
    </source>
</evidence>
<dbReference type="Proteomes" id="UP000739411">
    <property type="component" value="Unassembled WGS sequence"/>
</dbReference>
<sequence>MLTMTPFGTQYRKPPFIALLATAGVVGYWAVRLLSPLPAPLPSEPIAATVVSTGQPLQPAELWLTAATPQTSKIKLLAIIGSPSGQGRAVFNVDGQSVAGSTGENPLPGWRIVAVRPVTVDLEIDGKIQTLSQPQPLSEQ</sequence>
<dbReference type="EMBL" id="JADJMS010000047">
    <property type="protein sequence ID" value="MBK7416948.1"/>
    <property type="molecule type" value="Genomic_DNA"/>
</dbReference>
<protein>
    <recommendedName>
        <fullName evidence="3">Type II secretion system protein GspC N-terminal domain-containing protein</fullName>
    </recommendedName>
</protein>
<evidence type="ECO:0008006" key="3">
    <source>
        <dbReference type="Google" id="ProtNLM"/>
    </source>
</evidence>
<dbReference type="AlphaFoldDB" id="A0A935K007"/>
<comment type="caution">
    <text evidence="1">The sequence shown here is derived from an EMBL/GenBank/DDBJ whole genome shotgun (WGS) entry which is preliminary data.</text>
</comment>